<gene>
    <name evidence="1" type="ORF">CYCCA115_LOCUS13110</name>
</gene>
<protein>
    <submittedName>
        <fullName evidence="1">Uncharacterized protein</fullName>
    </submittedName>
</protein>
<organism evidence="1 2">
    <name type="scientific">Cylindrotheca closterium</name>
    <dbReference type="NCBI Taxonomy" id="2856"/>
    <lineage>
        <taxon>Eukaryota</taxon>
        <taxon>Sar</taxon>
        <taxon>Stramenopiles</taxon>
        <taxon>Ochrophyta</taxon>
        <taxon>Bacillariophyta</taxon>
        <taxon>Bacillariophyceae</taxon>
        <taxon>Bacillariophycidae</taxon>
        <taxon>Bacillariales</taxon>
        <taxon>Bacillariaceae</taxon>
        <taxon>Cylindrotheca</taxon>
    </lineage>
</organism>
<dbReference type="Proteomes" id="UP001295423">
    <property type="component" value="Unassembled WGS sequence"/>
</dbReference>
<proteinExistence type="predicted"/>
<name>A0AAD2FTK0_9STRA</name>
<reference evidence="1" key="1">
    <citation type="submission" date="2023-08" db="EMBL/GenBank/DDBJ databases">
        <authorList>
            <person name="Audoor S."/>
            <person name="Bilcke G."/>
        </authorList>
    </citation>
    <scope>NUCLEOTIDE SEQUENCE</scope>
</reference>
<dbReference type="AlphaFoldDB" id="A0AAD2FTK0"/>
<comment type="caution">
    <text evidence="1">The sequence shown here is derived from an EMBL/GenBank/DDBJ whole genome shotgun (WGS) entry which is preliminary data.</text>
</comment>
<sequence>MLQPNVRTTREPLQREGDPVVVVAIYSPSPRFNKSTNKGENWNAKKVKDLKHFLAIVRVVGAAESIDEPGFGEVFKNALETDPNDMDLEPIPCDPKQRSWNDTITIMKRLHGCTHGSLFGVIEQHIEADKHELMNIFAQGRA</sequence>
<accession>A0AAD2FTK0</accession>
<dbReference type="EMBL" id="CAKOGP040001784">
    <property type="protein sequence ID" value="CAJ1951516.1"/>
    <property type="molecule type" value="Genomic_DNA"/>
</dbReference>
<evidence type="ECO:0000313" key="1">
    <source>
        <dbReference type="EMBL" id="CAJ1951516.1"/>
    </source>
</evidence>
<evidence type="ECO:0000313" key="2">
    <source>
        <dbReference type="Proteomes" id="UP001295423"/>
    </source>
</evidence>
<keyword evidence="2" id="KW-1185">Reference proteome</keyword>